<evidence type="ECO:0000313" key="2">
    <source>
        <dbReference type="EMBL" id="PWG17462.1"/>
    </source>
</evidence>
<accession>A0A2V1P8D6</accession>
<feature type="transmembrane region" description="Helical" evidence="1">
    <location>
        <begin position="59"/>
        <end position="80"/>
    </location>
</feature>
<dbReference type="AlphaFoldDB" id="A0A2V1P8D6"/>
<organism evidence="2 3">
    <name type="scientific">Salibaculum griseiflavum</name>
    <dbReference type="NCBI Taxonomy" id="1914409"/>
    <lineage>
        <taxon>Bacteria</taxon>
        <taxon>Pseudomonadati</taxon>
        <taxon>Pseudomonadota</taxon>
        <taxon>Alphaproteobacteria</taxon>
        <taxon>Rhodobacterales</taxon>
        <taxon>Roseobacteraceae</taxon>
        <taxon>Salibaculum</taxon>
    </lineage>
</organism>
<feature type="transmembrane region" description="Helical" evidence="1">
    <location>
        <begin position="100"/>
        <end position="120"/>
    </location>
</feature>
<comment type="caution">
    <text evidence="2">The sequence shown here is derived from an EMBL/GenBank/DDBJ whole genome shotgun (WGS) entry which is preliminary data.</text>
</comment>
<sequence length="172" mass="18413">MSWAQQDQFAKRINRISSGKTTHWTVPGGGLASRKQEGRIASGTRLGTRKPSGVLKDMAMMPLALVVGALAVVLGRWLRFAFLGAEGPLEVDLAEFLDPVLADLAVPLVLALGVGLILGLNTLKRAAALTAGFVAVLYYEHELVRVAPDLYAAFYPPAWVSDMLSRPSILTG</sequence>
<proteinExistence type="predicted"/>
<evidence type="ECO:0000313" key="3">
    <source>
        <dbReference type="Proteomes" id="UP000245293"/>
    </source>
</evidence>
<keyword evidence="1" id="KW-0812">Transmembrane</keyword>
<dbReference type="Proteomes" id="UP000245293">
    <property type="component" value="Unassembled WGS sequence"/>
</dbReference>
<dbReference type="EMBL" id="QETF01000005">
    <property type="protein sequence ID" value="PWG17462.1"/>
    <property type="molecule type" value="Genomic_DNA"/>
</dbReference>
<evidence type="ECO:0000256" key="1">
    <source>
        <dbReference type="SAM" id="Phobius"/>
    </source>
</evidence>
<keyword evidence="1" id="KW-0472">Membrane</keyword>
<reference evidence="3" key="1">
    <citation type="submission" date="2018-05" db="EMBL/GenBank/DDBJ databases">
        <authorList>
            <person name="Du Z."/>
            <person name="Wang X."/>
        </authorList>
    </citation>
    <scope>NUCLEOTIDE SEQUENCE [LARGE SCALE GENOMIC DNA]</scope>
    <source>
        <strain evidence="3">WDS4C29</strain>
    </source>
</reference>
<name>A0A2V1P8D6_9RHOB</name>
<keyword evidence="1" id="KW-1133">Transmembrane helix</keyword>
<dbReference type="RefSeq" id="WP_109387910.1">
    <property type="nucleotide sequence ID" value="NZ_QETF01000005.1"/>
</dbReference>
<gene>
    <name evidence="2" type="ORF">DFK10_06770</name>
</gene>
<dbReference type="OrthoDB" id="7850809at2"/>
<keyword evidence="3" id="KW-1185">Reference proteome</keyword>
<protein>
    <submittedName>
        <fullName evidence="2">Uncharacterized protein</fullName>
    </submittedName>
</protein>